<dbReference type="STRING" id="706587.Desti_2839"/>
<proteinExistence type="predicted"/>
<reference evidence="2" key="1">
    <citation type="submission" date="2012-06" db="EMBL/GenBank/DDBJ databases">
        <title>Complete sequence of chromosome of Desulfomonile tiedjei DSM 6799.</title>
        <authorList>
            <person name="Lucas S."/>
            <person name="Copeland A."/>
            <person name="Lapidus A."/>
            <person name="Glavina del Rio T."/>
            <person name="Dalin E."/>
            <person name="Tice H."/>
            <person name="Bruce D."/>
            <person name="Goodwin L."/>
            <person name="Pitluck S."/>
            <person name="Peters L."/>
            <person name="Ovchinnikova G."/>
            <person name="Zeytun A."/>
            <person name="Lu M."/>
            <person name="Kyrpides N."/>
            <person name="Mavromatis K."/>
            <person name="Ivanova N."/>
            <person name="Brettin T."/>
            <person name="Detter J.C."/>
            <person name="Han C."/>
            <person name="Larimer F."/>
            <person name="Land M."/>
            <person name="Hauser L."/>
            <person name="Markowitz V."/>
            <person name="Cheng J.-F."/>
            <person name="Hugenholtz P."/>
            <person name="Woyke T."/>
            <person name="Wu D."/>
            <person name="Spring S."/>
            <person name="Schroeder M."/>
            <person name="Brambilla E."/>
            <person name="Klenk H.-P."/>
            <person name="Eisen J.A."/>
        </authorList>
    </citation>
    <scope>NUCLEOTIDE SEQUENCE [LARGE SCALE GENOMIC DNA]</scope>
    <source>
        <strain evidence="2">ATCC 49306 / DSM 6799 / DCB-1</strain>
    </source>
</reference>
<evidence type="ECO:0000313" key="2">
    <source>
        <dbReference type="Proteomes" id="UP000006055"/>
    </source>
</evidence>
<dbReference type="EMBL" id="CP003360">
    <property type="protein sequence ID" value="AFM25509.1"/>
    <property type="molecule type" value="Genomic_DNA"/>
</dbReference>
<accession>I4C7G8</accession>
<name>I4C7G8_DESTA</name>
<protein>
    <submittedName>
        <fullName evidence="1">Uncharacterized protein</fullName>
    </submittedName>
</protein>
<sequence length="313" mass="34136">MKSKFIGGSIALIFMLLATFSTDVRAEGLYGGPGMCYSYSWMEPTIYTGYFFQGNVPTLKMDTNVSGGLSGFRAHVPVKGVWTEIGFPMKGTGPFGLVIATGYLFSIPGDATTSYDLPYVVARTWDSTNQWWNARIALTYDAHPSITLITGFRYESFMANLRTPVSEINQLGNQGNQANLTFAAYIPTIGAMTRIFAMNGGAVITGGVVGWPMLWGAISYIESIPSGIRVGANSVPGIPASDEFRSGGYFLETFADCSVRYGYFNLGAFFKFNIVSGQLTTNLMARVPYPAVDYRLNFEAQNWIFGGQVGIPF</sequence>
<gene>
    <name evidence="1" type="ordered locus">Desti_2839</name>
</gene>
<dbReference type="HOGENOM" id="CLU_887758_0_0_7"/>
<evidence type="ECO:0000313" key="1">
    <source>
        <dbReference type="EMBL" id="AFM25509.1"/>
    </source>
</evidence>
<dbReference type="KEGG" id="dti:Desti_2839"/>
<dbReference type="AlphaFoldDB" id="I4C7G8"/>
<organism evidence="1 2">
    <name type="scientific">Desulfomonile tiedjei (strain ATCC 49306 / DSM 6799 / DCB-1)</name>
    <dbReference type="NCBI Taxonomy" id="706587"/>
    <lineage>
        <taxon>Bacteria</taxon>
        <taxon>Pseudomonadati</taxon>
        <taxon>Thermodesulfobacteriota</taxon>
        <taxon>Desulfomonilia</taxon>
        <taxon>Desulfomonilales</taxon>
        <taxon>Desulfomonilaceae</taxon>
        <taxon>Desulfomonile</taxon>
    </lineage>
</organism>
<dbReference type="Proteomes" id="UP000006055">
    <property type="component" value="Chromosome"/>
</dbReference>
<dbReference type="RefSeq" id="WP_014810647.1">
    <property type="nucleotide sequence ID" value="NC_018025.1"/>
</dbReference>
<keyword evidence="2" id="KW-1185">Reference proteome</keyword>